<evidence type="ECO:0000313" key="2">
    <source>
        <dbReference type="EMBL" id="KKL84131.1"/>
    </source>
</evidence>
<comment type="caution">
    <text evidence="2">The sequence shown here is derived from an EMBL/GenBank/DDBJ whole genome shotgun (WGS) entry which is preliminary data.</text>
</comment>
<organism evidence="2">
    <name type="scientific">marine sediment metagenome</name>
    <dbReference type="NCBI Taxonomy" id="412755"/>
    <lineage>
        <taxon>unclassified sequences</taxon>
        <taxon>metagenomes</taxon>
        <taxon>ecological metagenomes</taxon>
    </lineage>
</organism>
<name>A0A0F9G0W3_9ZZZZ</name>
<dbReference type="EMBL" id="LAZR01021787">
    <property type="protein sequence ID" value="KKL84131.1"/>
    <property type="molecule type" value="Genomic_DNA"/>
</dbReference>
<dbReference type="InterPro" id="IPR004860">
    <property type="entry name" value="LAGLIDADG_dom"/>
</dbReference>
<evidence type="ECO:0000259" key="1">
    <source>
        <dbReference type="Pfam" id="PF14528"/>
    </source>
</evidence>
<sequence length="164" mass="18897">MGNQQGKATEVQLAWLAGFLDGEGCFDLQKGYAKQLKRESYRPRIRVVNTDEPTLAAVLKIMEAMGAGQHVSRRRAKQGHWSDSWEVTVAGFKKGLRFLLQIEPYLKTKSNRAKQLIEYAESRLTDSPKRPFSEREITLINQIRRKELRWNPQRLHATHGPLEP</sequence>
<gene>
    <name evidence="2" type="ORF">LCGC14_1967810</name>
</gene>
<dbReference type="GO" id="GO:0004519">
    <property type="term" value="F:endonuclease activity"/>
    <property type="evidence" value="ECO:0007669"/>
    <property type="project" value="InterPro"/>
</dbReference>
<dbReference type="Pfam" id="PF14528">
    <property type="entry name" value="LAGLIDADG_3"/>
    <property type="match status" value="1"/>
</dbReference>
<dbReference type="SUPFAM" id="SSF55608">
    <property type="entry name" value="Homing endonucleases"/>
    <property type="match status" value="1"/>
</dbReference>
<proteinExistence type="predicted"/>
<dbReference type="AlphaFoldDB" id="A0A0F9G0W3"/>
<reference evidence="2" key="1">
    <citation type="journal article" date="2015" name="Nature">
        <title>Complex archaea that bridge the gap between prokaryotes and eukaryotes.</title>
        <authorList>
            <person name="Spang A."/>
            <person name="Saw J.H."/>
            <person name="Jorgensen S.L."/>
            <person name="Zaremba-Niedzwiedzka K."/>
            <person name="Martijn J."/>
            <person name="Lind A.E."/>
            <person name="van Eijk R."/>
            <person name="Schleper C."/>
            <person name="Guy L."/>
            <person name="Ettema T.J."/>
        </authorList>
    </citation>
    <scope>NUCLEOTIDE SEQUENCE</scope>
</reference>
<dbReference type="InterPro" id="IPR027434">
    <property type="entry name" value="Homing_endonucl"/>
</dbReference>
<feature type="domain" description="Homing endonuclease LAGLIDADG" evidence="1">
    <location>
        <begin position="10"/>
        <end position="102"/>
    </location>
</feature>
<dbReference type="Gene3D" id="3.10.28.10">
    <property type="entry name" value="Homing endonucleases"/>
    <property type="match status" value="1"/>
</dbReference>
<protein>
    <recommendedName>
        <fullName evidence="1">Homing endonuclease LAGLIDADG domain-containing protein</fullName>
    </recommendedName>
</protein>
<accession>A0A0F9G0W3</accession>